<evidence type="ECO:0000313" key="3">
    <source>
        <dbReference type="Proteomes" id="UP001518872"/>
    </source>
</evidence>
<reference evidence="2 3" key="1">
    <citation type="submission" date="2021-02" db="EMBL/GenBank/DDBJ databases">
        <authorList>
            <person name="Ra J.-S."/>
        </authorList>
    </citation>
    <scope>NUCLEOTIDE SEQUENCE [LARGE SCALE GENOMIC DNA]</scope>
    <source>
        <strain evidence="2 3">MMS20-R1-14</strain>
    </source>
</reference>
<protein>
    <recommendedName>
        <fullName evidence="4">Secreted protein</fullName>
    </recommendedName>
</protein>
<evidence type="ECO:0000256" key="1">
    <source>
        <dbReference type="SAM" id="MobiDB-lite"/>
    </source>
</evidence>
<proteinExistence type="predicted"/>
<dbReference type="RefSeq" id="WP_204927018.1">
    <property type="nucleotide sequence ID" value="NZ_JAFEUC010000012.1"/>
</dbReference>
<feature type="region of interest" description="Disordered" evidence="1">
    <location>
        <begin position="28"/>
        <end position="75"/>
    </location>
</feature>
<organism evidence="2 3">
    <name type="scientific">Micromonospora humida</name>
    <dbReference type="NCBI Taxonomy" id="2809018"/>
    <lineage>
        <taxon>Bacteria</taxon>
        <taxon>Bacillati</taxon>
        <taxon>Actinomycetota</taxon>
        <taxon>Actinomycetes</taxon>
        <taxon>Micromonosporales</taxon>
        <taxon>Micromonosporaceae</taxon>
        <taxon>Micromonospora</taxon>
    </lineage>
</organism>
<name>A0ABS2IXV3_9ACTN</name>
<gene>
    <name evidence="2" type="ORF">JQX11_22815</name>
</gene>
<comment type="caution">
    <text evidence="2">The sequence shown here is derived from an EMBL/GenBank/DDBJ whole genome shotgun (WGS) entry which is preliminary data.</text>
</comment>
<accession>A0ABS2IXV3</accession>
<dbReference type="EMBL" id="JAFEUC010000012">
    <property type="protein sequence ID" value="MBM7079157.1"/>
    <property type="molecule type" value="Genomic_DNA"/>
</dbReference>
<keyword evidence="3" id="KW-1185">Reference proteome</keyword>
<dbReference type="Proteomes" id="UP001518872">
    <property type="component" value="Unassembled WGS sequence"/>
</dbReference>
<evidence type="ECO:0000313" key="2">
    <source>
        <dbReference type="EMBL" id="MBM7079157.1"/>
    </source>
</evidence>
<evidence type="ECO:0008006" key="4">
    <source>
        <dbReference type="Google" id="ProtNLM"/>
    </source>
</evidence>
<sequence>MTIALTLLGILIAAASLGRDYLNLTKHEPDSDPSTSASRTTVTAPAQTTGDRGSVDRENTGEPAGGQGTPNGVHLDTLEVQGGKDNLVDLPRALRGQPGYQRPITITCPRNTSADKYREVTYPLLGRYVDLTTVVRPYFPDDSQAKAYVSVITSTKQEDDTVNRLDRGGKATRQGAPVQLSVDVEKTDELAIRVQCESPTGLVVLTETLLTPR</sequence>
<feature type="compositionally biased region" description="Polar residues" evidence="1">
    <location>
        <begin position="32"/>
        <end position="51"/>
    </location>
</feature>